<dbReference type="PANTHER" id="PTHR43400">
    <property type="entry name" value="FUMARATE REDUCTASE"/>
    <property type="match status" value="1"/>
</dbReference>
<sequence>MSESEHIYDVIVVGSGGAGFATALGAADAGLEVLLLEGTDRWGGSTAMSGGGLWLPDNPLMRRDGVADSREEALAYLEATVGDQGPATSRARKEAFVDGVADLVDTARRHGVVFTRAPDYPDYYPERTGGKIGRAVEVDPVDTRAAGPWWPTLRTPAAMPVKTDDVWLLQRAWSTPAGFVRGAEVVRRVALSTLRGRRLAGIGAGLAVSLLRAVVGRLKVPLWLESPLESLVVENGRVVGVRTVREGRSVEVRARRGVMLAAGGFDHNTAWRRKYHGIDGDPSGNPGDLGGPIELAHEAGAALDLMDDAWWGASIAAAPGHEPAFIVGERALPYSIMVDARGERFANEAESYVDLGHHMLEHDRGGAFWLIGDARHARRYLRTFALDPRKNKAMADAGILVKASDLAGLAHRIDVDPDRLRATVDRFNGFARAGIDADFHRGDSAYDRYYGDPTVRPNPCLGPLEKGPFTAFRVVVGDLGTKGGVLTDADARALREDGSVIEGLYAAGNTSASVMGRTYPGPGSTIGPAAVFGVRGARHMAAG</sequence>
<dbReference type="Gene3D" id="3.50.50.60">
    <property type="entry name" value="FAD/NAD(P)-binding domain"/>
    <property type="match status" value="2"/>
</dbReference>
<feature type="domain" description="FAD-dependent oxidoreductase 2 FAD-binding" evidence="5">
    <location>
        <begin position="9"/>
        <end position="526"/>
    </location>
</feature>
<keyword evidence="7" id="KW-1185">Reference proteome</keyword>
<keyword evidence="2" id="KW-0285">Flavoprotein</keyword>
<dbReference type="SUPFAM" id="SSF51905">
    <property type="entry name" value="FAD/NAD(P)-binding domain"/>
    <property type="match status" value="1"/>
</dbReference>
<dbReference type="InterPro" id="IPR027477">
    <property type="entry name" value="Succ_DH/fumarate_Rdtase_cat_sf"/>
</dbReference>
<gene>
    <name evidence="6" type="ORF">RM479_08385</name>
</gene>
<dbReference type="InterPro" id="IPR003953">
    <property type="entry name" value="FAD-dep_OxRdtase_2_FAD-bd"/>
</dbReference>
<organism evidence="6 7">
    <name type="scientific">Nocardiopsis lambiniae</name>
    <dbReference type="NCBI Taxonomy" id="3075539"/>
    <lineage>
        <taxon>Bacteria</taxon>
        <taxon>Bacillati</taxon>
        <taxon>Actinomycetota</taxon>
        <taxon>Actinomycetes</taxon>
        <taxon>Streptosporangiales</taxon>
        <taxon>Nocardiopsidaceae</taxon>
        <taxon>Nocardiopsis</taxon>
    </lineage>
</organism>
<comment type="caution">
    <text evidence="6">The sequence shown here is derived from an EMBL/GenBank/DDBJ whole genome shotgun (WGS) entry which is preliminary data.</text>
</comment>
<evidence type="ECO:0000256" key="4">
    <source>
        <dbReference type="ARBA" id="ARBA00023002"/>
    </source>
</evidence>
<protein>
    <submittedName>
        <fullName evidence="6">FAD-binding protein</fullName>
    </submittedName>
</protein>
<evidence type="ECO:0000313" key="6">
    <source>
        <dbReference type="EMBL" id="MDT0328428.1"/>
    </source>
</evidence>
<dbReference type="InterPro" id="IPR036188">
    <property type="entry name" value="FAD/NAD-bd_sf"/>
</dbReference>
<evidence type="ECO:0000256" key="2">
    <source>
        <dbReference type="ARBA" id="ARBA00022630"/>
    </source>
</evidence>
<keyword evidence="4" id="KW-0560">Oxidoreductase</keyword>
<dbReference type="PANTHER" id="PTHR43400:SF10">
    <property type="entry name" value="3-OXOSTEROID 1-DEHYDROGENASE"/>
    <property type="match status" value="1"/>
</dbReference>
<dbReference type="EMBL" id="JAVREP010000004">
    <property type="protein sequence ID" value="MDT0328428.1"/>
    <property type="molecule type" value="Genomic_DNA"/>
</dbReference>
<dbReference type="Proteomes" id="UP001183390">
    <property type="component" value="Unassembled WGS sequence"/>
</dbReference>
<accession>A0ABU2M6Y0</accession>
<evidence type="ECO:0000256" key="3">
    <source>
        <dbReference type="ARBA" id="ARBA00022827"/>
    </source>
</evidence>
<dbReference type="Pfam" id="PF00890">
    <property type="entry name" value="FAD_binding_2"/>
    <property type="match status" value="1"/>
</dbReference>
<evidence type="ECO:0000256" key="1">
    <source>
        <dbReference type="ARBA" id="ARBA00001974"/>
    </source>
</evidence>
<proteinExistence type="predicted"/>
<dbReference type="SUPFAM" id="SSF56425">
    <property type="entry name" value="Succinate dehydrogenase/fumarate reductase flavoprotein, catalytic domain"/>
    <property type="match status" value="1"/>
</dbReference>
<dbReference type="Gene3D" id="3.90.700.10">
    <property type="entry name" value="Succinate dehydrogenase/fumarate reductase flavoprotein, catalytic domain"/>
    <property type="match status" value="1"/>
</dbReference>
<dbReference type="RefSeq" id="WP_311511150.1">
    <property type="nucleotide sequence ID" value="NZ_JAVREP010000004.1"/>
</dbReference>
<name>A0ABU2M6Y0_9ACTN</name>
<keyword evidence="3" id="KW-0274">FAD</keyword>
<evidence type="ECO:0000259" key="5">
    <source>
        <dbReference type="Pfam" id="PF00890"/>
    </source>
</evidence>
<evidence type="ECO:0000313" key="7">
    <source>
        <dbReference type="Proteomes" id="UP001183390"/>
    </source>
</evidence>
<dbReference type="InterPro" id="IPR050315">
    <property type="entry name" value="FAD-oxidoreductase_2"/>
</dbReference>
<comment type="cofactor">
    <cofactor evidence="1">
        <name>FAD</name>
        <dbReference type="ChEBI" id="CHEBI:57692"/>
    </cofactor>
</comment>
<reference evidence="7" key="1">
    <citation type="submission" date="2023-07" db="EMBL/GenBank/DDBJ databases">
        <title>30 novel species of actinomycetes from the DSMZ collection.</title>
        <authorList>
            <person name="Nouioui I."/>
        </authorList>
    </citation>
    <scope>NUCLEOTIDE SEQUENCE [LARGE SCALE GENOMIC DNA]</scope>
    <source>
        <strain evidence="7">DSM 44743</strain>
    </source>
</reference>